<protein>
    <recommendedName>
        <fullName evidence="8">NAD(+)/NADH kinase</fullName>
    </recommendedName>
</protein>
<dbReference type="PANTHER" id="PTHR20275">
    <property type="entry name" value="NAD KINASE"/>
    <property type="match status" value="1"/>
</dbReference>
<dbReference type="EMBL" id="JAAZBX010000015">
    <property type="protein sequence ID" value="NLD25672.1"/>
    <property type="molecule type" value="Genomic_DNA"/>
</dbReference>
<keyword evidence="4" id="KW-0520">NAD</keyword>
<sequence>MKIKFLSNINDKRVDSFRNLIVEKFPQLFDEKDPELYLVAGGDGAMLHAIQETIDHKIPYIGKAMGTFNFLMNKIDDDESFLNRLINDEIKFETFKSNAIVAYLNEKKIGESVNDVILGNKIMDYHSFSISTKSGDFSDFKLKGSGLCISTPIGSTAFNYNNNGRILPLNSDFLSITGVVTNRYINDIIPFEEVSIRSDGSQIFLTNIYGGDLDDGNELVLRKGTEIEICFLDKKDFLRKRIEIGHRFRK</sequence>
<evidence type="ECO:0000256" key="4">
    <source>
        <dbReference type="ARBA" id="ARBA00023027"/>
    </source>
</evidence>
<dbReference type="GO" id="GO:0005524">
    <property type="term" value="F:ATP binding"/>
    <property type="evidence" value="ECO:0007669"/>
    <property type="project" value="UniProtKB-ARBA"/>
</dbReference>
<evidence type="ECO:0000256" key="3">
    <source>
        <dbReference type="ARBA" id="ARBA00022857"/>
    </source>
</evidence>
<dbReference type="GO" id="GO:0051287">
    <property type="term" value="F:NAD binding"/>
    <property type="evidence" value="ECO:0007669"/>
    <property type="project" value="UniProtKB-ARBA"/>
</dbReference>
<dbReference type="GO" id="GO:0003951">
    <property type="term" value="F:NAD+ kinase activity"/>
    <property type="evidence" value="ECO:0007669"/>
    <property type="project" value="UniProtKB-EC"/>
</dbReference>
<comment type="catalytic activity">
    <reaction evidence="5">
        <text>NAD(+) + ATP = ADP + NADP(+) + H(+)</text>
        <dbReference type="Rhea" id="RHEA:18629"/>
        <dbReference type="ChEBI" id="CHEBI:15378"/>
        <dbReference type="ChEBI" id="CHEBI:30616"/>
        <dbReference type="ChEBI" id="CHEBI:57540"/>
        <dbReference type="ChEBI" id="CHEBI:58349"/>
        <dbReference type="ChEBI" id="CHEBI:456216"/>
        <dbReference type="EC" id="2.7.1.23"/>
    </reaction>
</comment>
<dbReference type="PANTHER" id="PTHR20275:SF0">
    <property type="entry name" value="NAD KINASE"/>
    <property type="match status" value="1"/>
</dbReference>
<evidence type="ECO:0008006" key="8">
    <source>
        <dbReference type="Google" id="ProtNLM"/>
    </source>
</evidence>
<dbReference type="Pfam" id="PF01513">
    <property type="entry name" value="NAD_kinase"/>
    <property type="match status" value="1"/>
</dbReference>
<comment type="caution">
    <text evidence="6">The sequence shown here is derived from an EMBL/GenBank/DDBJ whole genome shotgun (WGS) entry which is preliminary data.</text>
</comment>
<evidence type="ECO:0000256" key="1">
    <source>
        <dbReference type="ARBA" id="ARBA00022679"/>
    </source>
</evidence>
<dbReference type="InterPro" id="IPR016064">
    <property type="entry name" value="NAD/diacylglycerol_kinase_sf"/>
</dbReference>
<keyword evidence="2" id="KW-0418">Kinase</keyword>
<proteinExistence type="predicted"/>
<dbReference type="InterPro" id="IPR002504">
    <property type="entry name" value="NADK"/>
</dbReference>
<dbReference type="Gene3D" id="3.40.50.10330">
    <property type="entry name" value="Probable inorganic polyphosphate/atp-NAD kinase, domain 1"/>
    <property type="match status" value="1"/>
</dbReference>
<accession>A0A847D1F2</accession>
<dbReference type="GO" id="GO:0019674">
    <property type="term" value="P:NAD+ metabolic process"/>
    <property type="evidence" value="ECO:0007669"/>
    <property type="project" value="InterPro"/>
</dbReference>
<evidence type="ECO:0000313" key="6">
    <source>
        <dbReference type="EMBL" id="NLD25672.1"/>
    </source>
</evidence>
<dbReference type="SUPFAM" id="SSF111331">
    <property type="entry name" value="NAD kinase/diacylglycerol kinase-like"/>
    <property type="match status" value="1"/>
</dbReference>
<dbReference type="InterPro" id="IPR017437">
    <property type="entry name" value="ATP-NAD_kinase_PpnK-typ_C"/>
</dbReference>
<dbReference type="GO" id="GO:0006741">
    <property type="term" value="P:NADP+ biosynthetic process"/>
    <property type="evidence" value="ECO:0007669"/>
    <property type="project" value="InterPro"/>
</dbReference>
<evidence type="ECO:0000256" key="5">
    <source>
        <dbReference type="ARBA" id="ARBA00047925"/>
    </source>
</evidence>
<reference evidence="6 7" key="1">
    <citation type="journal article" date="2020" name="Biotechnol. Biofuels">
        <title>New insights from the biogas microbiome by comprehensive genome-resolved metagenomics of nearly 1600 species originating from multiple anaerobic digesters.</title>
        <authorList>
            <person name="Campanaro S."/>
            <person name="Treu L."/>
            <person name="Rodriguez-R L.M."/>
            <person name="Kovalovszki A."/>
            <person name="Ziels R.M."/>
            <person name="Maus I."/>
            <person name="Zhu X."/>
            <person name="Kougias P.G."/>
            <person name="Basile A."/>
            <person name="Luo G."/>
            <person name="Schluter A."/>
            <person name="Konstantinidis K.T."/>
            <person name="Angelidaki I."/>
        </authorList>
    </citation>
    <scope>NUCLEOTIDE SEQUENCE [LARGE SCALE GENOMIC DNA]</scope>
    <source>
        <strain evidence="6">AS06rmzACSIP_65</strain>
    </source>
</reference>
<evidence type="ECO:0000256" key="2">
    <source>
        <dbReference type="ARBA" id="ARBA00022777"/>
    </source>
</evidence>
<gene>
    <name evidence="6" type="ORF">GX656_03505</name>
</gene>
<organism evidence="6 7">
    <name type="scientific">Candidatus Dojkabacteria bacterium</name>
    <dbReference type="NCBI Taxonomy" id="2099670"/>
    <lineage>
        <taxon>Bacteria</taxon>
        <taxon>Candidatus Dojkabacteria</taxon>
    </lineage>
</organism>
<dbReference type="InterPro" id="IPR017438">
    <property type="entry name" value="ATP-NAD_kinase_N"/>
</dbReference>
<dbReference type="AlphaFoldDB" id="A0A847D1F2"/>
<dbReference type="Proteomes" id="UP000545876">
    <property type="component" value="Unassembled WGS sequence"/>
</dbReference>
<keyword evidence="1" id="KW-0808">Transferase</keyword>
<keyword evidence="3" id="KW-0521">NADP</keyword>
<dbReference type="Gene3D" id="2.60.200.30">
    <property type="entry name" value="Probable inorganic polyphosphate/atp-NAD kinase, domain 2"/>
    <property type="match status" value="1"/>
</dbReference>
<name>A0A847D1F2_9BACT</name>
<evidence type="ECO:0000313" key="7">
    <source>
        <dbReference type="Proteomes" id="UP000545876"/>
    </source>
</evidence>